<evidence type="ECO:0000313" key="1">
    <source>
        <dbReference type="EMBL" id="TWT43574.1"/>
    </source>
</evidence>
<proteinExistence type="predicted"/>
<dbReference type="InterPro" id="IPR013424">
    <property type="entry name" value="Ice-binding_C"/>
</dbReference>
<reference evidence="1 2" key="1">
    <citation type="submission" date="2019-02" db="EMBL/GenBank/DDBJ databases">
        <title>Deep-cultivation of Planctomycetes and their phenomic and genomic characterization uncovers novel biology.</title>
        <authorList>
            <person name="Wiegand S."/>
            <person name="Jogler M."/>
            <person name="Boedeker C."/>
            <person name="Pinto D."/>
            <person name="Vollmers J."/>
            <person name="Rivas-Marin E."/>
            <person name="Kohn T."/>
            <person name="Peeters S.H."/>
            <person name="Heuer A."/>
            <person name="Rast P."/>
            <person name="Oberbeckmann S."/>
            <person name="Bunk B."/>
            <person name="Jeske O."/>
            <person name="Meyerdierks A."/>
            <person name="Storesund J.E."/>
            <person name="Kallscheuer N."/>
            <person name="Luecker S."/>
            <person name="Lage O.M."/>
            <person name="Pohl T."/>
            <person name="Merkel B.J."/>
            <person name="Hornburger P."/>
            <person name="Mueller R.-W."/>
            <person name="Bruemmer F."/>
            <person name="Labrenz M."/>
            <person name="Spormann A.M."/>
            <person name="Op Den Camp H."/>
            <person name="Overmann J."/>
            <person name="Amann R."/>
            <person name="Jetten M.S.M."/>
            <person name="Mascher T."/>
            <person name="Medema M.H."/>
            <person name="Devos D.P."/>
            <person name="Kaster A.-K."/>
            <person name="Ovreas L."/>
            <person name="Rohde M."/>
            <person name="Galperin M.Y."/>
            <person name="Jogler C."/>
        </authorList>
    </citation>
    <scope>NUCLEOTIDE SEQUENCE [LARGE SCALE GENOMIC DNA]</scope>
    <source>
        <strain evidence="1 2">KOR42</strain>
    </source>
</reference>
<dbReference type="AlphaFoldDB" id="A0A5C5VYU1"/>
<name>A0A5C5VYU1_9PLAN</name>
<evidence type="ECO:0008006" key="3">
    <source>
        <dbReference type="Google" id="ProtNLM"/>
    </source>
</evidence>
<dbReference type="EMBL" id="SIHI01000030">
    <property type="protein sequence ID" value="TWT43574.1"/>
    <property type="molecule type" value="Genomic_DNA"/>
</dbReference>
<evidence type="ECO:0000313" key="2">
    <source>
        <dbReference type="Proteomes" id="UP000317243"/>
    </source>
</evidence>
<accession>A0A5C5VYU1</accession>
<dbReference type="NCBIfam" id="TIGR02595">
    <property type="entry name" value="PEP_CTERM"/>
    <property type="match status" value="1"/>
</dbReference>
<sequence length="178" mass="18997">MQNGFTASLAIYLDSTWATGSGFDYSVAVNNQSGAHLRDFIFHVGVVGGDLLVNGSNNTDYSLNDGKLTNGSNYTVADAGWYTFEQSFYDDGGNLAVDLNLKDSLGTTVYTKTLGTLDDIAATVGGNRYGYFAFNNVEGLAIDSSQLLGNVVPEPSTFALVCCGITGFVARKRLKRRA</sequence>
<keyword evidence="2" id="KW-1185">Reference proteome</keyword>
<comment type="caution">
    <text evidence="1">The sequence shown here is derived from an EMBL/GenBank/DDBJ whole genome shotgun (WGS) entry which is preliminary data.</text>
</comment>
<protein>
    <recommendedName>
        <fullName evidence="3">PEP-CTERM protein-sorting domain-containing protein</fullName>
    </recommendedName>
</protein>
<organism evidence="1 2">
    <name type="scientific">Thalassoglobus neptunius</name>
    <dbReference type="NCBI Taxonomy" id="1938619"/>
    <lineage>
        <taxon>Bacteria</taxon>
        <taxon>Pseudomonadati</taxon>
        <taxon>Planctomycetota</taxon>
        <taxon>Planctomycetia</taxon>
        <taxon>Planctomycetales</taxon>
        <taxon>Planctomycetaceae</taxon>
        <taxon>Thalassoglobus</taxon>
    </lineage>
</organism>
<dbReference type="Proteomes" id="UP000317243">
    <property type="component" value="Unassembled WGS sequence"/>
</dbReference>
<gene>
    <name evidence="1" type="ORF">KOR42_43920</name>
</gene>